<keyword evidence="2" id="KW-1185">Reference proteome</keyword>
<comment type="caution">
    <text evidence="1">The sequence shown here is derived from an EMBL/GenBank/DDBJ whole genome shotgun (WGS) entry which is preliminary data.</text>
</comment>
<accession>A0ACC3DSA6</accession>
<evidence type="ECO:0000313" key="2">
    <source>
        <dbReference type="Proteomes" id="UP001186974"/>
    </source>
</evidence>
<organism evidence="1 2">
    <name type="scientific">Coniosporium uncinatum</name>
    <dbReference type="NCBI Taxonomy" id="93489"/>
    <lineage>
        <taxon>Eukaryota</taxon>
        <taxon>Fungi</taxon>
        <taxon>Dikarya</taxon>
        <taxon>Ascomycota</taxon>
        <taxon>Pezizomycotina</taxon>
        <taxon>Dothideomycetes</taxon>
        <taxon>Dothideomycetes incertae sedis</taxon>
        <taxon>Coniosporium</taxon>
    </lineage>
</organism>
<evidence type="ECO:0000313" key="1">
    <source>
        <dbReference type="EMBL" id="KAK3079585.1"/>
    </source>
</evidence>
<dbReference type="Proteomes" id="UP001186974">
    <property type="component" value="Unassembled WGS sequence"/>
</dbReference>
<name>A0ACC3DSA6_9PEZI</name>
<gene>
    <name evidence="1" type="ORF">LTS18_004478</name>
</gene>
<reference evidence="1" key="1">
    <citation type="submission" date="2024-09" db="EMBL/GenBank/DDBJ databases">
        <title>Black Yeasts Isolated from many extreme environments.</title>
        <authorList>
            <person name="Coleine C."/>
            <person name="Stajich J.E."/>
            <person name="Selbmann L."/>
        </authorList>
    </citation>
    <scope>NUCLEOTIDE SEQUENCE</scope>
    <source>
        <strain evidence="1">CCFEE 5737</strain>
    </source>
</reference>
<protein>
    <submittedName>
        <fullName evidence="1">Uncharacterized protein</fullName>
    </submittedName>
</protein>
<proteinExistence type="predicted"/>
<dbReference type="EMBL" id="JAWDJW010001047">
    <property type="protein sequence ID" value="KAK3079585.1"/>
    <property type="molecule type" value="Genomic_DNA"/>
</dbReference>
<sequence length="220" mass="25759">MQLIPSPKFRFLDLPAELRHWIYDYLFPFHKCLRGAYKLAAAVGRKTQPAIEAMGARVQAEIKELFVKRLKNLALIPDERHGLFHGEQLESIGRTGRKSIKELTLIQFPLSRFGNRSQFCTRFPLLLSECEKLKSITIHFVDDYLEVRHRLSGSFLEQATVTRFREVPGFAFLELLRGPWTIERACELRGWARKISWDKKTQRELEDLDDYIRELSVPQV</sequence>